<dbReference type="SUPFAM" id="SSF56112">
    <property type="entry name" value="Protein kinase-like (PK-like)"/>
    <property type="match status" value="1"/>
</dbReference>
<name>A0AAD4PGQ1_9MUSC</name>
<dbReference type="Pfam" id="PF02958">
    <property type="entry name" value="EcKL"/>
    <property type="match status" value="1"/>
</dbReference>
<dbReference type="Gene3D" id="3.90.1200.10">
    <property type="match status" value="1"/>
</dbReference>
<dbReference type="EMBL" id="JAJJHW010003409">
    <property type="protein sequence ID" value="KAH8358899.1"/>
    <property type="molecule type" value="Genomic_DNA"/>
</dbReference>
<dbReference type="InterPro" id="IPR004119">
    <property type="entry name" value="EcKL"/>
</dbReference>
<evidence type="ECO:0000313" key="3">
    <source>
        <dbReference type="Proteomes" id="UP001200034"/>
    </source>
</evidence>
<evidence type="ECO:0000259" key="1">
    <source>
        <dbReference type="SMART" id="SM00587"/>
    </source>
</evidence>
<sequence>MASTQNNDDFNADELVAPAWLNAEFFREVLSNHLKEPELRVLNVEMSPASAKGDHYASVMFRSKVAYETQRGKFSKSLIIKTMPEQEGHKKEMLNNSRIFETEIGMYTKALPKFEEILRQSGDDTKLCTSCLYHSLEPRQIMIFDDLVVEGYKVIRDRRPTIEELKAAYTRLAKIHAVSFKILNEVSLRNEHICRINIKSIQFFQNPEYLKEFKNGVNSLPNFLNDPFVTTGITNLLELIDTVPEFAKYKPYFKSIEKTYINQFFDIVEEYRSNRQSDGYYILCHGDFHLRNMMFKHNPISGDLEDCMLLDYQMSNVCPISIDILYSVYMLMGPDERRNHHKELINFYFNTFVETLEKIGFKGELPNYVDFWRQLHRHKIFEMFYLTLLPIGIAILAQEADLASVMTNNEARKKIYFVDGFIEELKYLLPRFEKLGYFK</sequence>
<reference evidence="2" key="1">
    <citation type="journal article" date="2021" name="Mol. Ecol. Resour.">
        <title>Phylogenomic analyses of the genus Drosophila reveals genomic signals of climate adaptation.</title>
        <authorList>
            <person name="Li F."/>
            <person name="Rane R.V."/>
            <person name="Luria V."/>
            <person name="Xiong Z."/>
            <person name="Chen J."/>
            <person name="Li Z."/>
            <person name="Catullo R.A."/>
            <person name="Griffin P.C."/>
            <person name="Schiffer M."/>
            <person name="Pearce S."/>
            <person name="Lee S.F."/>
            <person name="McElroy K."/>
            <person name="Stocker A."/>
            <person name="Shirriffs J."/>
            <person name="Cockerell F."/>
            <person name="Coppin C."/>
            <person name="Sgro C.M."/>
            <person name="Karger A."/>
            <person name="Cain J.W."/>
            <person name="Weber J.A."/>
            <person name="Santpere G."/>
            <person name="Kirschner M.W."/>
            <person name="Hoffmann A.A."/>
            <person name="Oakeshott J.G."/>
            <person name="Zhang G."/>
        </authorList>
    </citation>
    <scope>NUCLEOTIDE SEQUENCE</scope>
    <source>
        <strain evidence="2">BGI-SZ-2011g</strain>
    </source>
</reference>
<feature type="domain" description="CHK kinase-like" evidence="1">
    <location>
        <begin position="142"/>
        <end position="358"/>
    </location>
</feature>
<dbReference type="PANTHER" id="PTHR11012:SF12">
    <property type="entry name" value="CHK KINASE-LIKE DOMAIN-CONTAINING PROTEIN-RELATED"/>
    <property type="match status" value="1"/>
</dbReference>
<dbReference type="PANTHER" id="PTHR11012">
    <property type="entry name" value="PROTEIN KINASE-LIKE DOMAIN-CONTAINING"/>
    <property type="match status" value="1"/>
</dbReference>
<dbReference type="InterPro" id="IPR011009">
    <property type="entry name" value="Kinase-like_dom_sf"/>
</dbReference>
<gene>
    <name evidence="2" type="ORF">KR093_003195</name>
</gene>
<evidence type="ECO:0000313" key="2">
    <source>
        <dbReference type="EMBL" id="KAH8358899.1"/>
    </source>
</evidence>
<dbReference type="SMART" id="SM00587">
    <property type="entry name" value="CHK"/>
    <property type="match status" value="1"/>
</dbReference>
<dbReference type="AlphaFoldDB" id="A0AAD4PGQ1"/>
<proteinExistence type="predicted"/>
<dbReference type="Proteomes" id="UP001200034">
    <property type="component" value="Unassembled WGS sequence"/>
</dbReference>
<comment type="caution">
    <text evidence="2">The sequence shown here is derived from an EMBL/GenBank/DDBJ whole genome shotgun (WGS) entry which is preliminary data.</text>
</comment>
<organism evidence="2 3">
    <name type="scientific">Drosophila rubida</name>
    <dbReference type="NCBI Taxonomy" id="30044"/>
    <lineage>
        <taxon>Eukaryota</taxon>
        <taxon>Metazoa</taxon>
        <taxon>Ecdysozoa</taxon>
        <taxon>Arthropoda</taxon>
        <taxon>Hexapoda</taxon>
        <taxon>Insecta</taxon>
        <taxon>Pterygota</taxon>
        <taxon>Neoptera</taxon>
        <taxon>Endopterygota</taxon>
        <taxon>Diptera</taxon>
        <taxon>Brachycera</taxon>
        <taxon>Muscomorpha</taxon>
        <taxon>Ephydroidea</taxon>
        <taxon>Drosophilidae</taxon>
        <taxon>Drosophila</taxon>
    </lineage>
</organism>
<keyword evidence="3" id="KW-1185">Reference proteome</keyword>
<dbReference type="InterPro" id="IPR015897">
    <property type="entry name" value="CHK_kinase-like"/>
</dbReference>
<protein>
    <recommendedName>
        <fullName evidence="1">CHK kinase-like domain-containing protein</fullName>
    </recommendedName>
</protein>
<accession>A0AAD4PGQ1</accession>